<keyword evidence="2" id="KW-0812">Transmembrane</keyword>
<name>A4U4S8_9PROT</name>
<evidence type="ECO:0000313" key="3">
    <source>
        <dbReference type="EMBL" id="CAM77885.1"/>
    </source>
</evidence>
<feature type="coiled-coil region" evidence="1">
    <location>
        <begin position="133"/>
        <end position="167"/>
    </location>
</feature>
<protein>
    <submittedName>
        <fullName evidence="3">Uncharacterized protein</fullName>
    </submittedName>
</protein>
<reference evidence="3" key="1">
    <citation type="journal article" date="2007" name="J. Bacteriol.">
        <title>Comparative genome analysis of four magnetotactic bacteria reveals a complex set of group-specific genes implicated in magnetosome biomineralization and function.</title>
        <authorList>
            <person name="Richter M."/>
            <person name="Kube M."/>
            <person name="Bazylinski D.A."/>
            <person name="Lombardot T."/>
            <person name="Gloeckner F.O."/>
            <person name="Reinhardt R."/>
            <person name="Schueler D."/>
        </authorList>
    </citation>
    <scope>NUCLEOTIDE SEQUENCE</scope>
    <source>
        <strain evidence="3">MSR-1</strain>
    </source>
</reference>
<evidence type="ECO:0000256" key="1">
    <source>
        <dbReference type="SAM" id="Coils"/>
    </source>
</evidence>
<accession>A4U4S8</accession>
<dbReference type="EMBL" id="CU459003">
    <property type="protein sequence ID" value="CAM77885.1"/>
    <property type="molecule type" value="Genomic_DNA"/>
</dbReference>
<evidence type="ECO:0000256" key="2">
    <source>
        <dbReference type="SAM" id="Phobius"/>
    </source>
</evidence>
<keyword evidence="1" id="KW-0175">Coiled coil</keyword>
<dbReference type="AlphaFoldDB" id="A4U4S8"/>
<keyword evidence="2" id="KW-1133">Transmembrane helix</keyword>
<feature type="transmembrane region" description="Helical" evidence="2">
    <location>
        <begin position="73"/>
        <end position="93"/>
    </location>
</feature>
<keyword evidence="2" id="KW-0472">Membrane</keyword>
<sequence length="171" mass="19364">MVIGEQANMADGPSPEQQADYLVRKLEQTIRDNRTVKGMSFRTWQAIAREEIVNTLRAAERRHTQHDRTVNRVMLIGAASLVSIGFWGAVVAVDRTFGGWAALVSVLAGACLFFIAADWGIKRASAGWSKRKRQERLANIEDLDRRIKRMEEALRKKEGRLKEKMEEVGLL</sequence>
<gene>
    <name evidence="3" type="ORF">MGR_3953</name>
</gene>
<feature type="transmembrane region" description="Helical" evidence="2">
    <location>
        <begin position="99"/>
        <end position="121"/>
    </location>
</feature>
<organism evidence="3">
    <name type="scientific">Magnetospirillum gryphiswaldense</name>
    <dbReference type="NCBI Taxonomy" id="55518"/>
    <lineage>
        <taxon>Bacteria</taxon>
        <taxon>Pseudomonadati</taxon>
        <taxon>Pseudomonadota</taxon>
        <taxon>Alphaproteobacteria</taxon>
        <taxon>Rhodospirillales</taxon>
        <taxon>Rhodospirillaceae</taxon>
        <taxon>Magnetospirillum</taxon>
    </lineage>
</organism>
<proteinExistence type="predicted"/>